<evidence type="ECO:0000256" key="4">
    <source>
        <dbReference type="SAM" id="MobiDB-lite"/>
    </source>
</evidence>
<dbReference type="Gene3D" id="3.40.30.120">
    <property type="match status" value="1"/>
</dbReference>
<feature type="domain" description="FAD-binding" evidence="5">
    <location>
        <begin position="26"/>
        <end position="372"/>
    </location>
</feature>
<dbReference type="PANTHER" id="PTHR43004">
    <property type="entry name" value="TRK SYSTEM POTASSIUM UPTAKE PROTEIN"/>
    <property type="match status" value="1"/>
</dbReference>
<comment type="caution">
    <text evidence="6">The sequence shown here is derived from an EMBL/GenBank/DDBJ whole genome shotgun (WGS) entry which is preliminary data.</text>
</comment>
<organism evidence="6 7">
    <name type="scientific">Streptomyces chisholmiae</name>
    <dbReference type="NCBI Taxonomy" id="3075540"/>
    <lineage>
        <taxon>Bacteria</taxon>
        <taxon>Bacillati</taxon>
        <taxon>Actinomycetota</taxon>
        <taxon>Actinomycetes</taxon>
        <taxon>Kitasatosporales</taxon>
        <taxon>Streptomycetaceae</taxon>
        <taxon>Streptomyces</taxon>
    </lineage>
</organism>
<feature type="compositionally biased region" description="Pro residues" evidence="4">
    <location>
        <begin position="10"/>
        <end position="19"/>
    </location>
</feature>
<evidence type="ECO:0000313" key="7">
    <source>
        <dbReference type="Proteomes" id="UP001183410"/>
    </source>
</evidence>
<dbReference type="Proteomes" id="UP001183410">
    <property type="component" value="Unassembled WGS sequence"/>
</dbReference>
<keyword evidence="6" id="KW-0503">Monooxygenase</keyword>
<feature type="region of interest" description="Disordered" evidence="4">
    <location>
        <begin position="1"/>
        <end position="21"/>
    </location>
</feature>
<keyword evidence="3" id="KW-0274">FAD</keyword>
<evidence type="ECO:0000256" key="1">
    <source>
        <dbReference type="ARBA" id="ARBA00001974"/>
    </source>
</evidence>
<name>A0ABU2JMC6_9ACTN</name>
<dbReference type="GO" id="GO:0004497">
    <property type="term" value="F:monooxygenase activity"/>
    <property type="evidence" value="ECO:0007669"/>
    <property type="project" value="UniProtKB-KW"/>
</dbReference>
<keyword evidence="7" id="KW-1185">Reference proteome</keyword>
<accession>A0ABU2JMC6</accession>
<dbReference type="PRINTS" id="PR00420">
    <property type="entry name" value="RNGMNOXGNASE"/>
</dbReference>
<dbReference type="Pfam" id="PF01494">
    <property type="entry name" value="FAD_binding_3"/>
    <property type="match status" value="1"/>
</dbReference>
<sequence>MAPNADRPAGAPPAVPSPPVRAADADTDVVVVGGGPVGLLLAGELRRCGAEVTVLEQRAAPREESRATTLHARTMEILASRGLASFLDGAAADTAAGTGAGGEDAFRTLPRLGHGHFGGIRLDLSLPGPYSGQWKLPQPRTEALLRRWALALGARLLAGHTLRRLTDHGDAVTAEADGPAGALRLRAHYLVGCDGEDSTVRRLVGIPFEGTPTRRELLAADVAGLAIRDRRFEVGPHGLAVAAGNGAGPTRVMVHAFDRPVRRRGGVAPDFAEVADVWRRVTGEDITAGTPVWTHAFGDACRQAATYRKGRVLLAGDAAHQQLPVGGQALNLGLHDAVNLGWKLARTVIGPAPDALLDSYHEERHAAGRRTQDSVRTQMLLLLGGPRAEAPRAVLSELIAREPGARRHFARLVSGLDVRYGDDPDAAARDPWVGAAFPHLPLTLADGTGVTGAPLRAGRGTLLLLAGAGAGGRAGGGVGACGWAERAGPWADRVDVVTARPGPAAAPGVAEAAAFLIRPDGHVAWAGDAPSTALADALLRWFGTPAAAPGGTRPASSEEFL</sequence>
<dbReference type="Gene3D" id="3.50.50.60">
    <property type="entry name" value="FAD/NAD(P)-binding domain"/>
    <property type="match status" value="1"/>
</dbReference>
<comment type="cofactor">
    <cofactor evidence="1">
        <name>FAD</name>
        <dbReference type="ChEBI" id="CHEBI:57692"/>
    </cofactor>
</comment>
<dbReference type="InterPro" id="IPR050641">
    <property type="entry name" value="RIFMO-like"/>
</dbReference>
<evidence type="ECO:0000256" key="3">
    <source>
        <dbReference type="ARBA" id="ARBA00022827"/>
    </source>
</evidence>
<dbReference type="EMBL" id="JAVREO010000003">
    <property type="protein sequence ID" value="MDT0266133.1"/>
    <property type="molecule type" value="Genomic_DNA"/>
</dbReference>
<dbReference type="Pfam" id="PF21274">
    <property type="entry name" value="Rng_hyd_C"/>
    <property type="match status" value="1"/>
</dbReference>
<evidence type="ECO:0000313" key="6">
    <source>
        <dbReference type="EMBL" id="MDT0266133.1"/>
    </source>
</evidence>
<reference evidence="7" key="1">
    <citation type="submission" date="2023-07" db="EMBL/GenBank/DDBJ databases">
        <title>30 novel species of actinomycetes from the DSMZ collection.</title>
        <authorList>
            <person name="Nouioui I."/>
        </authorList>
    </citation>
    <scope>NUCLEOTIDE SEQUENCE [LARGE SCALE GENOMIC DNA]</scope>
    <source>
        <strain evidence="7">DSM 44915</strain>
    </source>
</reference>
<proteinExistence type="predicted"/>
<dbReference type="InterPro" id="IPR036188">
    <property type="entry name" value="FAD/NAD-bd_sf"/>
</dbReference>
<gene>
    <name evidence="6" type="ORF">RM844_07465</name>
</gene>
<evidence type="ECO:0000259" key="5">
    <source>
        <dbReference type="Pfam" id="PF01494"/>
    </source>
</evidence>
<dbReference type="InterPro" id="IPR002938">
    <property type="entry name" value="FAD-bd"/>
</dbReference>
<keyword evidence="2" id="KW-0285">Flavoprotein</keyword>
<protein>
    <submittedName>
        <fullName evidence="6">FAD-dependent monooxygenase</fullName>
    </submittedName>
</protein>
<dbReference type="SUPFAM" id="SSF51905">
    <property type="entry name" value="FAD/NAD(P)-binding domain"/>
    <property type="match status" value="1"/>
</dbReference>
<dbReference type="RefSeq" id="WP_311666135.1">
    <property type="nucleotide sequence ID" value="NZ_JAVREO010000003.1"/>
</dbReference>
<keyword evidence="6" id="KW-0560">Oxidoreductase</keyword>
<evidence type="ECO:0000256" key="2">
    <source>
        <dbReference type="ARBA" id="ARBA00022630"/>
    </source>
</evidence>
<dbReference type="PANTHER" id="PTHR43004:SF19">
    <property type="entry name" value="BINDING MONOOXYGENASE, PUTATIVE (JCVI)-RELATED"/>
    <property type="match status" value="1"/>
</dbReference>
<dbReference type="Gene3D" id="3.30.70.2450">
    <property type="match status" value="1"/>
</dbReference>